<evidence type="ECO:0000259" key="5">
    <source>
        <dbReference type="PROSITE" id="PS50931"/>
    </source>
</evidence>
<dbReference type="Gene3D" id="3.40.190.290">
    <property type="match status" value="1"/>
</dbReference>
<dbReference type="InterPro" id="IPR000847">
    <property type="entry name" value="LysR_HTH_N"/>
</dbReference>
<dbReference type="PANTHER" id="PTHR30537:SF5">
    <property type="entry name" value="HTH-TYPE TRANSCRIPTIONAL ACTIVATOR TTDR-RELATED"/>
    <property type="match status" value="1"/>
</dbReference>
<protein>
    <submittedName>
        <fullName evidence="6">LysR family transcriptional regulator</fullName>
    </submittedName>
</protein>
<evidence type="ECO:0000256" key="3">
    <source>
        <dbReference type="ARBA" id="ARBA00023125"/>
    </source>
</evidence>
<dbReference type="Proteomes" id="UP000318717">
    <property type="component" value="Unassembled WGS sequence"/>
</dbReference>
<dbReference type="PROSITE" id="PS50931">
    <property type="entry name" value="HTH_LYSR"/>
    <property type="match status" value="1"/>
</dbReference>
<dbReference type="InterPro" id="IPR036390">
    <property type="entry name" value="WH_DNA-bd_sf"/>
</dbReference>
<gene>
    <name evidence="6" type="ORF">VIN01S_15980</name>
</gene>
<dbReference type="Pfam" id="PF03466">
    <property type="entry name" value="LysR_substrate"/>
    <property type="match status" value="1"/>
</dbReference>
<dbReference type="InterPro" id="IPR058163">
    <property type="entry name" value="LysR-type_TF_proteobact-type"/>
</dbReference>
<dbReference type="AlphaFoldDB" id="A0A4Y3HWZ6"/>
<sequence length="327" mass="36995">MLSELNIALKLNRIPLILSYENEIYRRVLMNKNVDIIALIAFKKTIEHRSLSSAAKEMKVSNSTITRKISELESYYGVSLITRTTRSLSATEEGEILYKYCKQTLDVLSNAEAEITNFQDEYQGEISIVTNIGLHGLVSHRLVSDYCQNHPNVKVNFTTYSGDMDLWRQNIDVWIKAGPVNDDKLITRSFEAHPIIVVATQKYLNTKSDIVNINSIGSDHTQVFLSLHHMGIESPISSVPYQLKTDQVIIAKNALLCDMGLCAIPKAAVMKELATGEVIDVFPHDFKKDTTITVAYKERKHRPARLESFLEVLFTHLSNVKTTNYVD</sequence>
<dbReference type="InterPro" id="IPR005119">
    <property type="entry name" value="LysR_subst-bd"/>
</dbReference>
<proteinExistence type="inferred from homology"/>
<dbReference type="PANTHER" id="PTHR30537">
    <property type="entry name" value="HTH-TYPE TRANSCRIPTIONAL REGULATOR"/>
    <property type="match status" value="1"/>
</dbReference>
<evidence type="ECO:0000256" key="2">
    <source>
        <dbReference type="ARBA" id="ARBA00023015"/>
    </source>
</evidence>
<dbReference type="SUPFAM" id="SSF53850">
    <property type="entry name" value="Periplasmic binding protein-like II"/>
    <property type="match status" value="1"/>
</dbReference>
<dbReference type="GO" id="GO:0003677">
    <property type="term" value="F:DNA binding"/>
    <property type="evidence" value="ECO:0007669"/>
    <property type="project" value="UniProtKB-KW"/>
</dbReference>
<evidence type="ECO:0000256" key="1">
    <source>
        <dbReference type="ARBA" id="ARBA00009437"/>
    </source>
</evidence>
<keyword evidence="3" id="KW-0238">DNA-binding</keyword>
<reference evidence="6 7" key="1">
    <citation type="submission" date="2019-06" db="EMBL/GenBank/DDBJ databases">
        <title>Whole genome shotgun sequence of Vibrio inusitatus NBRC 102082.</title>
        <authorList>
            <person name="Hosoyama A."/>
            <person name="Uohara A."/>
            <person name="Ohji S."/>
            <person name="Ichikawa N."/>
        </authorList>
    </citation>
    <scope>NUCLEOTIDE SEQUENCE [LARGE SCALE GENOMIC DNA]</scope>
    <source>
        <strain evidence="6 7">NBRC 102082</strain>
    </source>
</reference>
<keyword evidence="4" id="KW-0804">Transcription</keyword>
<dbReference type="InterPro" id="IPR036388">
    <property type="entry name" value="WH-like_DNA-bd_sf"/>
</dbReference>
<evidence type="ECO:0000313" key="6">
    <source>
        <dbReference type="EMBL" id="GEA50794.1"/>
    </source>
</evidence>
<dbReference type="Gene3D" id="1.10.10.10">
    <property type="entry name" value="Winged helix-like DNA-binding domain superfamily/Winged helix DNA-binding domain"/>
    <property type="match status" value="1"/>
</dbReference>
<dbReference type="SUPFAM" id="SSF46785">
    <property type="entry name" value="Winged helix' DNA-binding domain"/>
    <property type="match status" value="1"/>
</dbReference>
<name>A0A4Y3HWZ6_9VIBR</name>
<accession>A0A4Y3HWZ6</accession>
<dbReference type="GO" id="GO:0003700">
    <property type="term" value="F:DNA-binding transcription factor activity"/>
    <property type="evidence" value="ECO:0007669"/>
    <property type="project" value="InterPro"/>
</dbReference>
<evidence type="ECO:0000313" key="7">
    <source>
        <dbReference type="Proteomes" id="UP000318717"/>
    </source>
</evidence>
<organism evidence="6 7">
    <name type="scientific">Vibrio inusitatus NBRC 102082</name>
    <dbReference type="NCBI Taxonomy" id="1219070"/>
    <lineage>
        <taxon>Bacteria</taxon>
        <taxon>Pseudomonadati</taxon>
        <taxon>Pseudomonadota</taxon>
        <taxon>Gammaproteobacteria</taxon>
        <taxon>Vibrionales</taxon>
        <taxon>Vibrionaceae</taxon>
        <taxon>Vibrio</taxon>
    </lineage>
</organism>
<comment type="similarity">
    <text evidence="1">Belongs to the LysR transcriptional regulatory family.</text>
</comment>
<feature type="domain" description="HTH lysR-type" evidence="5">
    <location>
        <begin position="34"/>
        <end position="91"/>
    </location>
</feature>
<keyword evidence="7" id="KW-1185">Reference proteome</keyword>
<dbReference type="EMBL" id="BJLF01000006">
    <property type="protein sequence ID" value="GEA50794.1"/>
    <property type="molecule type" value="Genomic_DNA"/>
</dbReference>
<dbReference type="Pfam" id="PF00126">
    <property type="entry name" value="HTH_1"/>
    <property type="match status" value="1"/>
</dbReference>
<evidence type="ECO:0000256" key="4">
    <source>
        <dbReference type="ARBA" id="ARBA00023163"/>
    </source>
</evidence>
<comment type="caution">
    <text evidence="6">The sequence shown here is derived from an EMBL/GenBank/DDBJ whole genome shotgun (WGS) entry which is preliminary data.</text>
</comment>
<keyword evidence="2" id="KW-0805">Transcription regulation</keyword>